<reference evidence="2" key="1">
    <citation type="submission" date="2019-12" db="EMBL/GenBank/DDBJ databases">
        <title>Comparative genomics gives insights into the taxonomy of the Azoarcus-Aromatoleum group and reveals separate origins of nif in the plant-associated Azoarcus and non-plant-associated Aromatoleum sub-groups.</title>
        <authorList>
            <person name="Lafos M."/>
            <person name="Maluk M."/>
            <person name="Batista M."/>
            <person name="Junghare M."/>
            <person name="Carmona M."/>
            <person name="Faoro H."/>
            <person name="Cruz L.M."/>
            <person name="Battistoni F."/>
            <person name="De Souza E."/>
            <person name="Pedrosa F."/>
            <person name="Chen W.-M."/>
            <person name="Poole P.S."/>
            <person name="Dixon R.A."/>
            <person name="James E.K."/>
        </authorList>
    </citation>
    <scope>NUCLEOTIDE SEQUENCE</scope>
    <source>
        <strain evidence="2">NSC3</strain>
    </source>
</reference>
<protein>
    <submittedName>
        <fullName evidence="2">Uncharacterized protein</fullName>
    </submittedName>
</protein>
<keyword evidence="3" id="KW-1185">Reference proteome</keyword>
<sequence>MRQTRLIRLLKVHDVRKTLTEERMLPETRRGRQVGDGAASLNMRVKVTSTIARTPPGFRALNNWSRASARLGTSQNGYQDRAIKAIGWELSVVEPCFEKMDIGQMGRLCLAPYPGEHARLNIECDNKTVPANAFGQMARSGARDQPASTTTTPGESPSVSTMNLARMDFVNGLSSSTSQGTQTRHGRL</sequence>
<feature type="compositionally biased region" description="Polar residues" evidence="1">
    <location>
        <begin position="146"/>
        <end position="161"/>
    </location>
</feature>
<proteinExistence type="predicted"/>
<evidence type="ECO:0000313" key="2">
    <source>
        <dbReference type="EMBL" id="NMG02798.1"/>
    </source>
</evidence>
<gene>
    <name evidence="2" type="ORF">GPA21_07420</name>
</gene>
<accession>A0A972JA79</accession>
<comment type="caution">
    <text evidence="2">The sequence shown here is derived from an EMBL/GenBank/DDBJ whole genome shotgun (WGS) entry which is preliminary data.</text>
</comment>
<name>A0A972JA79_9RHOO</name>
<evidence type="ECO:0000313" key="3">
    <source>
        <dbReference type="Proteomes" id="UP000599523"/>
    </source>
</evidence>
<evidence type="ECO:0000256" key="1">
    <source>
        <dbReference type="SAM" id="MobiDB-lite"/>
    </source>
</evidence>
<dbReference type="EMBL" id="WTVM01000033">
    <property type="protein sequence ID" value="NMG02798.1"/>
    <property type="molecule type" value="Genomic_DNA"/>
</dbReference>
<feature type="region of interest" description="Disordered" evidence="1">
    <location>
        <begin position="138"/>
        <end position="161"/>
    </location>
</feature>
<organism evidence="2 3">
    <name type="scientific">Azoarcus taiwanensis</name>
    <dbReference type="NCBI Taxonomy" id="666964"/>
    <lineage>
        <taxon>Bacteria</taxon>
        <taxon>Pseudomonadati</taxon>
        <taxon>Pseudomonadota</taxon>
        <taxon>Betaproteobacteria</taxon>
        <taxon>Rhodocyclales</taxon>
        <taxon>Zoogloeaceae</taxon>
        <taxon>Azoarcus</taxon>
    </lineage>
</organism>
<dbReference type="Proteomes" id="UP000599523">
    <property type="component" value="Unassembled WGS sequence"/>
</dbReference>
<dbReference type="RefSeq" id="WP_168987568.1">
    <property type="nucleotide sequence ID" value="NZ_CAWPHM010000257.1"/>
</dbReference>
<dbReference type="AlphaFoldDB" id="A0A972JA79"/>